<evidence type="ECO:0000313" key="2">
    <source>
        <dbReference type="Proteomes" id="UP001305787"/>
    </source>
</evidence>
<geneLocation type="plasmid" evidence="1 2">
    <name>lp54</name>
</geneLocation>
<keyword evidence="1" id="KW-0614">Plasmid</keyword>
<proteinExistence type="predicted"/>
<dbReference type="Proteomes" id="UP001305787">
    <property type="component" value="Plasmid lp54"/>
</dbReference>
<accession>A0ABZ0CGB0</accession>
<keyword evidence="2" id="KW-1185">Reference proteome</keyword>
<dbReference type="EMBL" id="CP132460">
    <property type="protein sequence ID" value="WNY66370.1"/>
    <property type="molecule type" value="Genomic_DNA"/>
</dbReference>
<protein>
    <submittedName>
        <fullName evidence="1">Uncharacterized protein</fullName>
    </submittedName>
</protein>
<sequence length="465" mass="52972">MYEENNNNKYTVTLGGVLGRNVTKGNFKKEFLSPKRENFFNQSFGGLSKGSKDFLSLSLERLESSEKLKSDNLKKSANFKSFNFLGKSDSFKDFLGHGDSQKNNPRSVFKDLDLGLNLDLKDKIALPAGHFNKNKSSPGFYLKPEVNKLDFGSSQYSYFKTENIKNTFKQNFISNSGKDQTNLSKDFRLNSNFNKAFSVNDLQEPLLGVKNENSQIVWENLMSFRDFFKESSLVEVLNLKNGFNDLNSSLEEFKNLKDKKTQLSLENLVFKDSQKESANKILKRKRSFETELERNDFLRKLYILKNSQNTNTNTNSNDFSFIVELAQKLRNEGHTENDSKTISLVSDFLKSENNLEKVLSLKSSTISLKSSKGEPEVLNSKIINTVFEPGLDLILEKTLELLEWAKNYKFTSSVLDPLRNTFSNLGNILAQAFESVPFVEYMTNLLNNGVSEFNLRGIDDDSGMP</sequence>
<organism evidence="1 2">
    <name type="scientific">Borrelia andersonii</name>
    <name type="common">Borreliella andersonii</name>
    <dbReference type="NCBI Taxonomy" id="42109"/>
    <lineage>
        <taxon>Bacteria</taxon>
        <taxon>Pseudomonadati</taxon>
        <taxon>Spirochaetota</taxon>
        <taxon>Spirochaetia</taxon>
        <taxon>Spirochaetales</taxon>
        <taxon>Borreliaceae</taxon>
        <taxon>Borreliella</taxon>
    </lineage>
</organism>
<gene>
    <name evidence="1" type="ORF">QIA45_04660</name>
</gene>
<dbReference type="RefSeq" id="WP_316255728.1">
    <property type="nucleotide sequence ID" value="NZ_CP132460.1"/>
</dbReference>
<reference evidence="1" key="1">
    <citation type="submission" date="2023-07" db="EMBL/GenBank/DDBJ databases">
        <title>Genome sequencing of multiple Borrelia sensu lato isolates.</title>
        <authorList>
            <person name="Mongodin E.F."/>
            <person name="Rudenko N."/>
            <person name="Fraser C.M."/>
            <person name="Schutzer S."/>
            <person name="Luft B."/>
            <person name="Morgan R."/>
            <person name="Chastens S."/>
            <person name="Qiu W."/>
        </authorList>
    </citation>
    <scope>NUCLEOTIDE SEQUENCE [LARGE SCALE GENOMIC DNA]</scope>
    <source>
        <strain evidence="1">21038</strain>
    </source>
</reference>
<name>A0ABZ0CGB0_BORAD</name>
<evidence type="ECO:0000313" key="1">
    <source>
        <dbReference type="EMBL" id="WNY66370.1"/>
    </source>
</evidence>